<feature type="chain" id="PRO_5033039694" evidence="2">
    <location>
        <begin position="24"/>
        <end position="329"/>
    </location>
</feature>
<feature type="signal peptide" evidence="2">
    <location>
        <begin position="1"/>
        <end position="23"/>
    </location>
</feature>
<organism evidence="3 4">
    <name type="scientific">Acuticoccus sediminis</name>
    <dbReference type="NCBI Taxonomy" id="2184697"/>
    <lineage>
        <taxon>Bacteria</taxon>
        <taxon>Pseudomonadati</taxon>
        <taxon>Pseudomonadota</taxon>
        <taxon>Alphaproteobacteria</taxon>
        <taxon>Hyphomicrobiales</taxon>
        <taxon>Amorphaceae</taxon>
        <taxon>Acuticoccus</taxon>
    </lineage>
</organism>
<dbReference type="InterPro" id="IPR038404">
    <property type="entry name" value="TRAP_DctP_sf"/>
</dbReference>
<dbReference type="PANTHER" id="PTHR33376">
    <property type="match status" value="1"/>
</dbReference>
<evidence type="ECO:0000313" key="3">
    <source>
        <dbReference type="EMBL" id="RAH97774.1"/>
    </source>
</evidence>
<gene>
    <name evidence="3" type="ORF">DLJ53_28455</name>
</gene>
<evidence type="ECO:0000256" key="1">
    <source>
        <dbReference type="ARBA" id="ARBA00022729"/>
    </source>
</evidence>
<dbReference type="RefSeq" id="WP_111351620.1">
    <property type="nucleotide sequence ID" value="NZ_QHHQ01000008.1"/>
</dbReference>
<evidence type="ECO:0000256" key="2">
    <source>
        <dbReference type="SAM" id="SignalP"/>
    </source>
</evidence>
<dbReference type="Proteomes" id="UP000249590">
    <property type="component" value="Unassembled WGS sequence"/>
</dbReference>
<dbReference type="Pfam" id="PF03480">
    <property type="entry name" value="DctP"/>
    <property type="match status" value="1"/>
</dbReference>
<dbReference type="CDD" id="cd13602">
    <property type="entry name" value="PBP2_TRAP_BpDctp6_7"/>
    <property type="match status" value="1"/>
</dbReference>
<dbReference type="EMBL" id="QHHQ01000008">
    <property type="protein sequence ID" value="RAH97774.1"/>
    <property type="molecule type" value="Genomic_DNA"/>
</dbReference>
<sequence length="329" mass="36907">MTTRILAFAGLIAGTLAAGPAAAEVQWDVSIPWGPTEFHTIDAENYAKAVEEATDGEVKLVIHPGSSLGIKANESLRGVEDGAVPMAEYGMFQNEGELPLLGIEALPFMVKDYDQLRILHELVRPIWEEQLMQRNQKALYMVPWPSQNFFINKSVKNFEDLAGIRMRTYNANTATMSQRLGMVPLQMNNADIVPALATGKLDAVMTSGTTAAAQKYWEFLKYIYNTNHQWASNVMVVNLDYWNELTPEQQETMERIAKEMEPEFWAISEAEHGKRMEQLTSEGMVIEPLSDELKAKMIEVTADMADEYVTRVPEAGPIIEEFKARIAAQ</sequence>
<proteinExistence type="predicted"/>
<dbReference type="AlphaFoldDB" id="A0A8B2NIA8"/>
<name>A0A8B2NIA8_9HYPH</name>
<dbReference type="GO" id="GO:0055085">
    <property type="term" value="P:transmembrane transport"/>
    <property type="evidence" value="ECO:0007669"/>
    <property type="project" value="InterPro"/>
</dbReference>
<protein>
    <submittedName>
        <fullName evidence="3">C4-dicarboxylate-binding protein</fullName>
    </submittedName>
</protein>
<reference evidence="3 4" key="1">
    <citation type="submission" date="2018-05" db="EMBL/GenBank/DDBJ databases">
        <title>Acuticoccus sediminis sp. nov., isolated from deep-sea sediment of Indian Ocean.</title>
        <authorList>
            <person name="Liu X."/>
            <person name="Lai Q."/>
            <person name="Du Y."/>
            <person name="Sun F."/>
            <person name="Zhang X."/>
            <person name="Wang S."/>
            <person name="Shao Z."/>
        </authorList>
    </citation>
    <scope>NUCLEOTIDE SEQUENCE [LARGE SCALE GENOMIC DNA]</scope>
    <source>
        <strain evidence="3 4">PTG4-2</strain>
    </source>
</reference>
<comment type="caution">
    <text evidence="3">The sequence shown here is derived from an EMBL/GenBank/DDBJ whole genome shotgun (WGS) entry which is preliminary data.</text>
</comment>
<evidence type="ECO:0000313" key="4">
    <source>
        <dbReference type="Proteomes" id="UP000249590"/>
    </source>
</evidence>
<accession>A0A8B2NIA8</accession>
<dbReference type="InterPro" id="IPR018389">
    <property type="entry name" value="DctP_fam"/>
</dbReference>
<keyword evidence="1 2" id="KW-0732">Signal</keyword>
<keyword evidence="4" id="KW-1185">Reference proteome</keyword>
<dbReference type="PANTHER" id="PTHR33376:SF4">
    <property type="entry name" value="SIALIC ACID-BINDING PERIPLASMIC PROTEIN SIAP"/>
    <property type="match status" value="1"/>
</dbReference>
<dbReference type="Gene3D" id="3.40.190.170">
    <property type="entry name" value="Bacterial extracellular solute-binding protein, family 7"/>
    <property type="match status" value="1"/>
</dbReference>
<dbReference type="NCBIfam" id="NF037995">
    <property type="entry name" value="TRAP_S1"/>
    <property type="match status" value="1"/>
</dbReference>
<dbReference type="OrthoDB" id="9783941at2"/>